<feature type="compositionally biased region" description="Low complexity" evidence="1">
    <location>
        <begin position="536"/>
        <end position="576"/>
    </location>
</feature>
<dbReference type="PANTHER" id="PTHR43685:SF3">
    <property type="entry name" value="SLR2126 PROTEIN"/>
    <property type="match status" value="1"/>
</dbReference>
<dbReference type="Pfam" id="PF00535">
    <property type="entry name" value="Glycos_transf_2"/>
    <property type="match status" value="1"/>
</dbReference>
<dbReference type="AlphaFoldDB" id="A0A852UR43"/>
<feature type="region of interest" description="Disordered" evidence="1">
    <location>
        <begin position="474"/>
        <end position="593"/>
    </location>
</feature>
<dbReference type="InterPro" id="IPR001173">
    <property type="entry name" value="Glyco_trans_2-like"/>
</dbReference>
<keyword evidence="3" id="KW-0808">Transferase</keyword>
<evidence type="ECO:0000256" key="1">
    <source>
        <dbReference type="SAM" id="MobiDB-lite"/>
    </source>
</evidence>
<reference evidence="3 4" key="1">
    <citation type="submission" date="2020-07" db="EMBL/GenBank/DDBJ databases">
        <title>Sequencing the genomes of 1000 actinobacteria strains.</title>
        <authorList>
            <person name="Klenk H.-P."/>
        </authorList>
    </citation>
    <scope>NUCLEOTIDE SEQUENCE [LARGE SCALE GENOMIC DNA]</scope>
    <source>
        <strain evidence="3 4">DSM 45763</strain>
    </source>
</reference>
<dbReference type="Proteomes" id="UP000576393">
    <property type="component" value="Unassembled WGS sequence"/>
</dbReference>
<dbReference type="SUPFAM" id="SSF53448">
    <property type="entry name" value="Nucleotide-diphospho-sugar transferases"/>
    <property type="match status" value="1"/>
</dbReference>
<feature type="compositionally biased region" description="Basic and acidic residues" evidence="1">
    <location>
        <begin position="479"/>
        <end position="493"/>
    </location>
</feature>
<name>A0A852UR43_9ACTN</name>
<protein>
    <submittedName>
        <fullName evidence="3">GT2 family glycosyltransferase</fullName>
    </submittedName>
</protein>
<dbReference type="RefSeq" id="WP_179819236.1">
    <property type="nucleotide sequence ID" value="NZ_JACCCO010000001.1"/>
</dbReference>
<accession>A0A852UR43</accession>
<dbReference type="InterPro" id="IPR050834">
    <property type="entry name" value="Glycosyltransf_2"/>
</dbReference>
<feature type="domain" description="Glycosyltransferase 2-like" evidence="2">
    <location>
        <begin position="35"/>
        <end position="218"/>
    </location>
</feature>
<organism evidence="3 4">
    <name type="scientific">Streptosporangium sandarakinum</name>
    <dbReference type="NCBI Taxonomy" id="1260955"/>
    <lineage>
        <taxon>Bacteria</taxon>
        <taxon>Bacillati</taxon>
        <taxon>Actinomycetota</taxon>
        <taxon>Actinomycetes</taxon>
        <taxon>Streptosporangiales</taxon>
        <taxon>Streptosporangiaceae</taxon>
        <taxon>Streptosporangium</taxon>
    </lineage>
</organism>
<sequence>MTDGAAAGPPPIRHNDHSPLTPPALGAWEPSLPVSVVIPARGGQHRLDLALAALAAQSYPAHLMEVIVVDDGSDPPLRLPEIAPPGARIEPAAPGGWGIAHAVNTGAARAGGEIVQRLDSDMVVCREHIEALARWHHLAGYVVAIGAKRFVEEPVLSPGEVHDAVRAGSLGEVFDLSAAQASSTEQTIARTNGLRTSRNPYHVCTGPTVSLRREVFHAVGGFDPAVLRGEDTEFAYRLAAHGVVFVPDMEAQAVHLGIPAQRLDRERAVRTVAPYLAQRVPLRRDLRKDPGRQWLVPYVEIVFRLGEDPDPGRVRAAVGAALSGSLPDVVVTLVAPWSKLSENRPGPDDPLFELRLLREHFAHDRRVRLTDEGDGITATGGTSAAGGVGGITVTPAPIPFRYTGPVSVPLGRDSLERMIAAMQDDRSGMLVVDLGEDGPATLVRTEALGRALLLGAADVTASIEATHGVRHGARADFWPAKDRKDQKARKTESTGKPGKGPQGARAAQAARAEKAVQPEAAAQPGRAARPEKAAKTAETAQADKAAEAGKAAKTGQAASGGARPSARVPGRAASAAARRRNWRSLLRSTLRSD</sequence>
<dbReference type="InterPro" id="IPR029044">
    <property type="entry name" value="Nucleotide-diphossugar_trans"/>
</dbReference>
<evidence type="ECO:0000259" key="2">
    <source>
        <dbReference type="Pfam" id="PF00535"/>
    </source>
</evidence>
<dbReference type="PANTHER" id="PTHR43685">
    <property type="entry name" value="GLYCOSYLTRANSFERASE"/>
    <property type="match status" value="1"/>
</dbReference>
<dbReference type="Gene3D" id="3.90.550.10">
    <property type="entry name" value="Spore Coat Polysaccharide Biosynthesis Protein SpsA, Chain A"/>
    <property type="match status" value="1"/>
</dbReference>
<feature type="compositionally biased region" description="Low complexity" evidence="1">
    <location>
        <begin position="583"/>
        <end position="593"/>
    </location>
</feature>
<dbReference type="EMBL" id="JACCCO010000001">
    <property type="protein sequence ID" value="NYF39602.1"/>
    <property type="molecule type" value="Genomic_DNA"/>
</dbReference>
<gene>
    <name evidence="3" type="ORF">HDA43_001761</name>
</gene>
<proteinExistence type="predicted"/>
<evidence type="ECO:0000313" key="4">
    <source>
        <dbReference type="Proteomes" id="UP000576393"/>
    </source>
</evidence>
<keyword evidence="4" id="KW-1185">Reference proteome</keyword>
<comment type="caution">
    <text evidence="3">The sequence shown here is derived from an EMBL/GenBank/DDBJ whole genome shotgun (WGS) entry which is preliminary data.</text>
</comment>
<dbReference type="GO" id="GO:0016740">
    <property type="term" value="F:transferase activity"/>
    <property type="evidence" value="ECO:0007669"/>
    <property type="project" value="UniProtKB-KW"/>
</dbReference>
<evidence type="ECO:0000313" key="3">
    <source>
        <dbReference type="EMBL" id="NYF39602.1"/>
    </source>
</evidence>
<feature type="region of interest" description="Disordered" evidence="1">
    <location>
        <begin position="1"/>
        <end position="23"/>
    </location>
</feature>